<gene>
    <name evidence="1" type="ORF">K0M31_007325</name>
</gene>
<accession>A0AA40GB71</accession>
<evidence type="ECO:0000313" key="2">
    <source>
        <dbReference type="Proteomes" id="UP001177670"/>
    </source>
</evidence>
<proteinExistence type="predicted"/>
<name>A0AA40GB71_9HYME</name>
<protein>
    <submittedName>
        <fullName evidence="1">Uncharacterized protein</fullName>
    </submittedName>
</protein>
<reference evidence="1" key="1">
    <citation type="submission" date="2021-10" db="EMBL/GenBank/DDBJ databases">
        <title>Melipona bicolor Genome sequencing and assembly.</title>
        <authorList>
            <person name="Araujo N.S."/>
            <person name="Arias M.C."/>
        </authorList>
    </citation>
    <scope>NUCLEOTIDE SEQUENCE</scope>
    <source>
        <strain evidence="1">USP_2M_L1-L4_2017</strain>
        <tissue evidence="1">Whole body</tissue>
    </source>
</reference>
<comment type="caution">
    <text evidence="1">The sequence shown here is derived from an EMBL/GenBank/DDBJ whole genome shotgun (WGS) entry which is preliminary data.</text>
</comment>
<organism evidence="1 2">
    <name type="scientific">Melipona bicolor</name>
    <dbReference type="NCBI Taxonomy" id="60889"/>
    <lineage>
        <taxon>Eukaryota</taxon>
        <taxon>Metazoa</taxon>
        <taxon>Ecdysozoa</taxon>
        <taxon>Arthropoda</taxon>
        <taxon>Hexapoda</taxon>
        <taxon>Insecta</taxon>
        <taxon>Pterygota</taxon>
        <taxon>Neoptera</taxon>
        <taxon>Endopterygota</taxon>
        <taxon>Hymenoptera</taxon>
        <taxon>Apocrita</taxon>
        <taxon>Aculeata</taxon>
        <taxon>Apoidea</taxon>
        <taxon>Anthophila</taxon>
        <taxon>Apidae</taxon>
        <taxon>Melipona</taxon>
    </lineage>
</organism>
<keyword evidence="2" id="KW-1185">Reference proteome</keyword>
<evidence type="ECO:0000313" key="1">
    <source>
        <dbReference type="EMBL" id="KAK1134543.1"/>
    </source>
</evidence>
<sequence>MRIKLARHSELEEKQGVRKANLTPLWQQSRKDRVIRFEENERGEEEGKLFADAIYRVTAAENRKALKRYCYRSGKRAADPRIR</sequence>
<dbReference type="Proteomes" id="UP001177670">
    <property type="component" value="Unassembled WGS sequence"/>
</dbReference>
<dbReference type="AlphaFoldDB" id="A0AA40GB71"/>
<dbReference type="EMBL" id="JAHYIQ010000002">
    <property type="protein sequence ID" value="KAK1134543.1"/>
    <property type="molecule type" value="Genomic_DNA"/>
</dbReference>